<dbReference type="Proteomes" id="UP000010824">
    <property type="component" value="Chromosome"/>
</dbReference>
<evidence type="ECO:0000256" key="2">
    <source>
        <dbReference type="ARBA" id="ARBA00022603"/>
    </source>
</evidence>
<dbReference type="InterPro" id="IPR013216">
    <property type="entry name" value="Methyltransf_11"/>
</dbReference>
<dbReference type="PANTHER" id="PTHR12176">
    <property type="entry name" value="SAM-DEPENDENT METHYLTRANSFERASE SUPERFAMILY PROTEIN"/>
    <property type="match status" value="1"/>
</dbReference>
<evidence type="ECO:0000259" key="4">
    <source>
        <dbReference type="Pfam" id="PF08241"/>
    </source>
</evidence>
<keyword evidence="5" id="KW-0830">Ubiquinone</keyword>
<dbReference type="GO" id="GO:0008757">
    <property type="term" value="F:S-adenosylmethionine-dependent methyltransferase activity"/>
    <property type="evidence" value="ECO:0007669"/>
    <property type="project" value="InterPro"/>
</dbReference>
<keyword evidence="6" id="KW-1185">Reference proteome</keyword>
<dbReference type="HOGENOM" id="CLU_1217566_0_0_2"/>
<evidence type="ECO:0000313" key="6">
    <source>
        <dbReference type="Proteomes" id="UP000010824"/>
    </source>
</evidence>
<gene>
    <name evidence="5" type="ordered locus">Metfor_0193</name>
</gene>
<evidence type="ECO:0000313" key="5">
    <source>
        <dbReference type="EMBL" id="AGB01275.1"/>
    </source>
</evidence>
<accession>L0HB94</accession>
<feature type="domain" description="Methyltransferase type 11" evidence="4">
    <location>
        <begin position="50"/>
        <end position="142"/>
    </location>
</feature>
<dbReference type="KEGG" id="mfo:Metfor_0193"/>
<evidence type="ECO:0000256" key="1">
    <source>
        <dbReference type="ARBA" id="ARBA00008361"/>
    </source>
</evidence>
<dbReference type="AlphaFoldDB" id="L0HB94"/>
<dbReference type="Gene3D" id="3.40.50.150">
    <property type="entry name" value="Vaccinia Virus protein VP39"/>
    <property type="match status" value="1"/>
</dbReference>
<dbReference type="SUPFAM" id="SSF53335">
    <property type="entry name" value="S-adenosyl-L-methionine-dependent methyltransferases"/>
    <property type="match status" value="1"/>
</dbReference>
<comment type="similarity">
    <text evidence="1">Belongs to the methyltransferase superfamily.</text>
</comment>
<reference evidence="6" key="1">
    <citation type="submission" date="2011-12" db="EMBL/GenBank/DDBJ databases">
        <title>Complete sequence of Methanoregula formicicum SMSP.</title>
        <authorList>
            <person name="Lucas S."/>
            <person name="Han J."/>
            <person name="Lapidus A."/>
            <person name="Cheng J.-F."/>
            <person name="Goodwin L."/>
            <person name="Pitluck S."/>
            <person name="Peters L."/>
            <person name="Ovchinnikova G."/>
            <person name="Teshima H."/>
            <person name="Detter J.C."/>
            <person name="Han C."/>
            <person name="Tapia R."/>
            <person name="Land M."/>
            <person name="Hauser L."/>
            <person name="Kyrpides N."/>
            <person name="Ivanova N."/>
            <person name="Pagani I."/>
            <person name="Imachi H."/>
            <person name="Tamaki H."/>
            <person name="Sekiguchi Y."/>
            <person name="Kamagata Y."/>
            <person name="Cadillo-Quiroz H."/>
            <person name="Zinder S."/>
            <person name="Liu W.-T."/>
            <person name="Woyke T."/>
        </authorList>
    </citation>
    <scope>NUCLEOTIDE SEQUENCE [LARGE SCALE GENOMIC DNA]</scope>
    <source>
        <strain evidence="6">DSM 22288 / NBRC 105244 / SMSP</strain>
    </source>
</reference>
<dbReference type="CDD" id="cd02440">
    <property type="entry name" value="AdoMet_MTases"/>
    <property type="match status" value="1"/>
</dbReference>
<dbReference type="eggNOG" id="arCOG04989">
    <property type="taxonomic scope" value="Archaea"/>
</dbReference>
<dbReference type="EMBL" id="CP003167">
    <property type="protein sequence ID" value="AGB01275.1"/>
    <property type="molecule type" value="Genomic_DNA"/>
</dbReference>
<dbReference type="OrthoDB" id="8915at2157"/>
<keyword evidence="3" id="KW-0808">Transferase</keyword>
<dbReference type="GO" id="GO:0032259">
    <property type="term" value="P:methylation"/>
    <property type="evidence" value="ECO:0007669"/>
    <property type="project" value="UniProtKB-KW"/>
</dbReference>
<evidence type="ECO:0000256" key="3">
    <source>
        <dbReference type="ARBA" id="ARBA00022679"/>
    </source>
</evidence>
<proteinExistence type="inferred from homology"/>
<organism evidence="5 6">
    <name type="scientific">Methanoregula formicica (strain DSM 22288 / NBRC 105244 / SMSP)</name>
    <dbReference type="NCBI Taxonomy" id="593750"/>
    <lineage>
        <taxon>Archaea</taxon>
        <taxon>Methanobacteriati</taxon>
        <taxon>Methanobacteriota</taxon>
        <taxon>Stenosarchaea group</taxon>
        <taxon>Methanomicrobia</taxon>
        <taxon>Methanomicrobiales</taxon>
        <taxon>Methanoregulaceae</taxon>
        <taxon>Methanoregula</taxon>
    </lineage>
</organism>
<keyword evidence="2 5" id="KW-0489">Methyltransferase</keyword>
<dbReference type="GeneID" id="14308866"/>
<name>L0HB94_METFS</name>
<dbReference type="STRING" id="593750.Metfor_0193"/>
<reference evidence="5 6" key="2">
    <citation type="journal article" date="2014" name="Genome Announc.">
        <title>Complete Genome Sequence of Methanoregula formicica SMSPT, a Mesophilic Hydrogenotrophic Methanogen Isolated from a Methanogenic Upflow Anaerobic Sludge Blanket Reactor.</title>
        <authorList>
            <person name="Yamamoto K."/>
            <person name="Tamaki H."/>
            <person name="Cadillo-Quiroz H."/>
            <person name="Imachi H."/>
            <person name="Kyrpides N."/>
            <person name="Woyke T."/>
            <person name="Goodwin L."/>
            <person name="Zinder S.H."/>
            <person name="Kamagata Y."/>
            <person name="Liu W.T."/>
        </authorList>
    </citation>
    <scope>NUCLEOTIDE SEQUENCE [LARGE SCALE GENOMIC DNA]</scope>
    <source>
        <strain evidence="6">DSM 22288 / NBRC 105244 / SMSP</strain>
    </source>
</reference>
<dbReference type="Pfam" id="PF08241">
    <property type="entry name" value="Methyltransf_11"/>
    <property type="match status" value="1"/>
</dbReference>
<dbReference type="InterPro" id="IPR029063">
    <property type="entry name" value="SAM-dependent_MTases_sf"/>
</dbReference>
<dbReference type="RefSeq" id="WP_015284239.1">
    <property type="nucleotide sequence ID" value="NC_019943.1"/>
</dbReference>
<protein>
    <submittedName>
        <fullName evidence="5">Methylase involved in ubiquinone/menaquinone biosynthesis</fullName>
    </submittedName>
</protein>
<dbReference type="InParanoid" id="L0HB94"/>
<dbReference type="InterPro" id="IPR051419">
    <property type="entry name" value="Lys/N-term_MeTrsfase_sf"/>
</dbReference>
<sequence>MIEWDYYWTRKQTALHSTYDQIAVVYRQNIIKPHLERFIRKYMRPEGMLLHAGCGGGQVEEEITGSYTIIGMDISPNAIDLYRKVHTDPKLIMGDILSIGIKDGSLDGIYNLGVMEHFSEEEIDRILREFHRVLRKDGVVILFWPPEFGSTVIFFKLVHFVLNSVFKRDIYFQPPEPSRVRSRKWVTEKVTRAGFSLEEISFRLEDFYTNMVIVARKNEGSTGASHD</sequence>